<dbReference type="OrthoDB" id="9803925at2"/>
<dbReference type="AlphaFoldDB" id="A0A5E4UDE8"/>
<evidence type="ECO:0000313" key="3">
    <source>
        <dbReference type="Proteomes" id="UP000366945"/>
    </source>
</evidence>
<dbReference type="RefSeq" id="WP_150679314.1">
    <property type="nucleotide sequence ID" value="NZ_CABPSK010000002.1"/>
</dbReference>
<accession>A0A5E4UDE8</accession>
<dbReference type="InterPro" id="IPR036397">
    <property type="entry name" value="RNaseH_sf"/>
</dbReference>
<keyword evidence="3" id="KW-1185">Reference proteome</keyword>
<sequence length="263" mass="28495">MSTATARIPSRIIPVDEEIFVSTDVEADGPIPGPHSMLSFASAAYTADKELIGTFSANLEFLPDAKGHPLTMKWWKTEPEAWAACRIEPEDPAKAMKAYVKWVEKLPGKPVFVAYPAGFDFTFMFWYMMRFVGRCPFSWSALDIKTLAFAMTGMPYRKCIKPRLPQVWLDPLPHTHVALDDALEQGALFCNMLAELKEQQKTLAALPEWRGAGLTANADTPVFGSAAAQAAAAAAASAGAVAPDQSGASSDEAGPEKDSTAHR</sequence>
<reference evidence="2 3" key="1">
    <citation type="submission" date="2019-08" db="EMBL/GenBank/DDBJ databases">
        <authorList>
            <person name="Peeters C."/>
        </authorList>
    </citation>
    <scope>NUCLEOTIDE SEQUENCE [LARGE SCALE GENOMIC DNA]</scope>
    <source>
        <strain evidence="2 3">LMG 31114</strain>
    </source>
</reference>
<feature type="region of interest" description="Disordered" evidence="1">
    <location>
        <begin position="238"/>
        <end position="263"/>
    </location>
</feature>
<keyword evidence="2" id="KW-0540">Nuclease</keyword>
<dbReference type="GO" id="GO:0003676">
    <property type="term" value="F:nucleic acid binding"/>
    <property type="evidence" value="ECO:0007669"/>
    <property type="project" value="InterPro"/>
</dbReference>
<proteinExistence type="predicted"/>
<gene>
    <name evidence="2" type="ORF">PPN31114_01944</name>
</gene>
<evidence type="ECO:0000313" key="2">
    <source>
        <dbReference type="EMBL" id="VVD97552.1"/>
    </source>
</evidence>
<dbReference type="Proteomes" id="UP000366945">
    <property type="component" value="Unassembled WGS sequence"/>
</dbReference>
<keyword evidence="2" id="KW-0269">Exonuclease</keyword>
<keyword evidence="2" id="KW-0378">Hydrolase</keyword>
<dbReference type="GeneID" id="300403985"/>
<dbReference type="SUPFAM" id="SSF53098">
    <property type="entry name" value="Ribonuclease H-like"/>
    <property type="match status" value="1"/>
</dbReference>
<feature type="compositionally biased region" description="Basic and acidic residues" evidence="1">
    <location>
        <begin position="254"/>
        <end position="263"/>
    </location>
</feature>
<dbReference type="GO" id="GO:0004527">
    <property type="term" value="F:exonuclease activity"/>
    <property type="evidence" value="ECO:0007669"/>
    <property type="project" value="UniProtKB-KW"/>
</dbReference>
<protein>
    <submittedName>
        <fullName evidence="2">Exonuclease</fullName>
    </submittedName>
</protein>
<dbReference type="InterPro" id="IPR012337">
    <property type="entry name" value="RNaseH-like_sf"/>
</dbReference>
<dbReference type="EMBL" id="CABPSK010000002">
    <property type="protein sequence ID" value="VVD97552.1"/>
    <property type="molecule type" value="Genomic_DNA"/>
</dbReference>
<organism evidence="2 3">
    <name type="scientific">Pandoraea pneumonica</name>
    <dbReference type="NCBI Taxonomy" id="2508299"/>
    <lineage>
        <taxon>Bacteria</taxon>
        <taxon>Pseudomonadati</taxon>
        <taxon>Pseudomonadota</taxon>
        <taxon>Betaproteobacteria</taxon>
        <taxon>Burkholderiales</taxon>
        <taxon>Burkholderiaceae</taxon>
        <taxon>Pandoraea</taxon>
    </lineage>
</organism>
<evidence type="ECO:0000256" key="1">
    <source>
        <dbReference type="SAM" id="MobiDB-lite"/>
    </source>
</evidence>
<name>A0A5E4UDE8_9BURK</name>
<dbReference type="Gene3D" id="3.30.420.10">
    <property type="entry name" value="Ribonuclease H-like superfamily/Ribonuclease H"/>
    <property type="match status" value="1"/>
</dbReference>